<dbReference type="PROSITE" id="PS50966">
    <property type="entry name" value="ZF_SWIM"/>
    <property type="match status" value="1"/>
</dbReference>
<dbReference type="GO" id="GO:0003676">
    <property type="term" value="F:nucleic acid binding"/>
    <property type="evidence" value="ECO:0007669"/>
    <property type="project" value="InterPro"/>
</dbReference>
<dbReference type="GO" id="GO:0006355">
    <property type="term" value="P:regulation of DNA-templated transcription"/>
    <property type="evidence" value="ECO:0007669"/>
    <property type="project" value="UniProtKB-UniRule"/>
</dbReference>
<comment type="similarity">
    <text evidence="1 6">Belongs to the FHY3/FAR1 family.</text>
</comment>
<reference evidence="11" key="1">
    <citation type="journal article" date="2019" name="Nat. Commun.">
        <title>The genome of broomcorn millet.</title>
        <authorList>
            <person name="Zou C."/>
            <person name="Miki D."/>
            <person name="Li D."/>
            <person name="Tang Q."/>
            <person name="Xiao L."/>
            <person name="Rajput S."/>
            <person name="Deng P."/>
            <person name="Jia W."/>
            <person name="Huang R."/>
            <person name="Zhang M."/>
            <person name="Sun Y."/>
            <person name="Hu J."/>
            <person name="Fu X."/>
            <person name="Schnable P.S."/>
            <person name="Li F."/>
            <person name="Zhang H."/>
            <person name="Feng B."/>
            <person name="Zhu X."/>
            <person name="Liu R."/>
            <person name="Schnable J.C."/>
            <person name="Zhu J.-K."/>
            <person name="Zhang H."/>
        </authorList>
    </citation>
    <scope>NUCLEOTIDE SEQUENCE [LARGE SCALE GENOMIC DNA]</scope>
</reference>
<feature type="compositionally biased region" description="Basic and acidic residues" evidence="7">
    <location>
        <begin position="581"/>
        <end position="598"/>
    </location>
</feature>
<gene>
    <name evidence="10" type="ORF">C2845_PM13G12440</name>
</gene>
<accession>A0A3L6RL47</accession>
<evidence type="ECO:0000256" key="6">
    <source>
        <dbReference type="RuleBase" id="RU367018"/>
    </source>
</evidence>
<sequence>MRRMRDRRERDAGQEKKKTGCGSTARCGVAAFYGTAASVSLPSSWNYGAVERALRDAATRGERCIFEPTIGTKFDSADEAFEFYNMYSSEKGFGVRFGRSRSNQSGRRSRQDIVCACESSLLFWCHGSSRANYKCFGDAITFDTTFRTNLYNLPFGLFVGVNHHFQSIIFGAALLMEETTESFKWAFLSFVDAMDGIHPVTILTDQCQAMRAAISEVLPRTRHRWCRWHVLRNAKESLGGIYSKNSEFKRDFHTLIDEFMLEHEFEARWHSLINKFGLAENQFLDRAFTNRAMWAKPYFADTFCAGMTSTQRSESANHMLKTYIPRAAPMHLFVSNYNRMAANREADEGKEEHATKQGRRALKTGVPIEKHDAKIYTRAMFDKFSDELFRSGSFYVQVDEDPSIYLVQKFSDNDHGDAECPIFTVAASPDQRDFFCQCKMFEHSGLPCRHILKVVLTHACFVSIPDDLICKRWTKNAKDGFGYSYSAEERNKRVQDAGTMHAFAYASAMELVSMCRSSRQAFELGVDLLGRAKEAITSITVVSDGSVGITADAEANGSCVTGDMQSAALPPIVRSRGRPKQSPEDSNERGDELADNKSGRGKSRKCHACGEYGHYRSTCGRLVVQSVQEVVLADENYTSSILFLIMVEVDSVCAWDMKRKQVSVYGKPMDGSLYMEVLALQFAKTFDGVRHETDGNEEDGLTRIRQELLYDVLHIKGNRGALPAQFVQVVD</sequence>
<keyword evidence="2 6" id="KW-0479">Metal-binding</keyword>
<feature type="domain" description="SWIM-type" evidence="9">
    <location>
        <begin position="423"/>
        <end position="459"/>
    </location>
</feature>
<feature type="region of interest" description="Disordered" evidence="7">
    <location>
        <begin position="570"/>
        <end position="605"/>
    </location>
</feature>
<dbReference type="PROSITE" id="PS50158">
    <property type="entry name" value="ZF_CCHC"/>
    <property type="match status" value="1"/>
</dbReference>
<evidence type="ECO:0000313" key="11">
    <source>
        <dbReference type="Proteomes" id="UP000275267"/>
    </source>
</evidence>
<dbReference type="PANTHER" id="PTHR31669:SF168">
    <property type="entry name" value="PROTEIN FAR1-RELATED SEQUENCE"/>
    <property type="match status" value="1"/>
</dbReference>
<feature type="compositionally biased region" description="Basic and acidic residues" evidence="7">
    <location>
        <begin position="1"/>
        <end position="18"/>
    </location>
</feature>
<dbReference type="Pfam" id="PF04434">
    <property type="entry name" value="SWIM"/>
    <property type="match status" value="1"/>
</dbReference>
<feature type="region of interest" description="Disordered" evidence="7">
    <location>
        <begin position="1"/>
        <end position="22"/>
    </location>
</feature>
<organism evidence="10 11">
    <name type="scientific">Panicum miliaceum</name>
    <name type="common">Proso millet</name>
    <name type="synonym">Broomcorn millet</name>
    <dbReference type="NCBI Taxonomy" id="4540"/>
    <lineage>
        <taxon>Eukaryota</taxon>
        <taxon>Viridiplantae</taxon>
        <taxon>Streptophyta</taxon>
        <taxon>Embryophyta</taxon>
        <taxon>Tracheophyta</taxon>
        <taxon>Spermatophyta</taxon>
        <taxon>Magnoliopsida</taxon>
        <taxon>Liliopsida</taxon>
        <taxon>Poales</taxon>
        <taxon>Poaceae</taxon>
        <taxon>PACMAD clade</taxon>
        <taxon>Panicoideae</taxon>
        <taxon>Panicodae</taxon>
        <taxon>Paniceae</taxon>
        <taxon>Panicinae</taxon>
        <taxon>Panicum</taxon>
        <taxon>Panicum sect. Panicum</taxon>
    </lineage>
</organism>
<keyword evidence="3 5" id="KW-0863">Zinc-finger</keyword>
<evidence type="ECO:0000256" key="5">
    <source>
        <dbReference type="PROSITE-ProRule" id="PRU00047"/>
    </source>
</evidence>
<evidence type="ECO:0000256" key="1">
    <source>
        <dbReference type="ARBA" id="ARBA00005889"/>
    </source>
</evidence>
<comment type="function">
    <text evidence="6">Putative transcription activator involved in regulating light control of development.</text>
</comment>
<evidence type="ECO:0000256" key="3">
    <source>
        <dbReference type="ARBA" id="ARBA00022771"/>
    </source>
</evidence>
<dbReference type="InterPro" id="IPR031052">
    <property type="entry name" value="FHY3/FAR1"/>
</dbReference>
<dbReference type="InterPro" id="IPR036875">
    <property type="entry name" value="Znf_CCHC_sf"/>
</dbReference>
<dbReference type="PANTHER" id="PTHR31669">
    <property type="entry name" value="PROTEIN FAR1-RELATED SEQUENCE 10-RELATED"/>
    <property type="match status" value="1"/>
</dbReference>
<comment type="subcellular location">
    <subcellularLocation>
        <location evidence="6">Nucleus</location>
    </subcellularLocation>
</comment>
<keyword evidence="11" id="KW-1185">Reference proteome</keyword>
<dbReference type="AlphaFoldDB" id="A0A3L6RL47"/>
<evidence type="ECO:0000256" key="2">
    <source>
        <dbReference type="ARBA" id="ARBA00022723"/>
    </source>
</evidence>
<feature type="domain" description="CCHC-type" evidence="8">
    <location>
        <begin position="604"/>
        <end position="619"/>
    </location>
</feature>
<comment type="caution">
    <text evidence="10">The sequence shown here is derived from an EMBL/GenBank/DDBJ whole genome shotgun (WGS) entry which is preliminary data.</text>
</comment>
<protein>
    <recommendedName>
        <fullName evidence="6">Protein FAR1-RELATED SEQUENCE</fullName>
    </recommendedName>
</protein>
<dbReference type="OrthoDB" id="685741at2759"/>
<evidence type="ECO:0000313" key="10">
    <source>
        <dbReference type="EMBL" id="RLN04798.1"/>
    </source>
</evidence>
<dbReference type="Pfam" id="PF10551">
    <property type="entry name" value="MULE"/>
    <property type="match status" value="1"/>
</dbReference>
<dbReference type="InterPro" id="IPR006564">
    <property type="entry name" value="Znf_PMZ"/>
</dbReference>
<dbReference type="SUPFAM" id="SSF57756">
    <property type="entry name" value="Retrovirus zinc finger-like domains"/>
    <property type="match status" value="1"/>
</dbReference>
<dbReference type="InterPro" id="IPR001878">
    <property type="entry name" value="Znf_CCHC"/>
</dbReference>
<dbReference type="InterPro" id="IPR018289">
    <property type="entry name" value="MULE_transposase_dom"/>
</dbReference>
<dbReference type="GO" id="GO:0008270">
    <property type="term" value="F:zinc ion binding"/>
    <property type="evidence" value="ECO:0007669"/>
    <property type="project" value="UniProtKB-UniRule"/>
</dbReference>
<evidence type="ECO:0000256" key="7">
    <source>
        <dbReference type="SAM" id="MobiDB-lite"/>
    </source>
</evidence>
<keyword evidence="6" id="KW-0539">Nucleus</keyword>
<name>A0A3L6RL47_PANMI</name>
<keyword evidence="4 6" id="KW-0862">Zinc</keyword>
<dbReference type="InterPro" id="IPR007527">
    <property type="entry name" value="Znf_SWIM"/>
</dbReference>
<evidence type="ECO:0000256" key="4">
    <source>
        <dbReference type="ARBA" id="ARBA00022833"/>
    </source>
</evidence>
<dbReference type="EMBL" id="PQIB02000008">
    <property type="protein sequence ID" value="RLN04798.1"/>
    <property type="molecule type" value="Genomic_DNA"/>
</dbReference>
<evidence type="ECO:0000259" key="8">
    <source>
        <dbReference type="PROSITE" id="PS50158"/>
    </source>
</evidence>
<dbReference type="Proteomes" id="UP000275267">
    <property type="component" value="Unassembled WGS sequence"/>
</dbReference>
<dbReference type="STRING" id="4540.A0A3L6RL47"/>
<dbReference type="SMART" id="SM00575">
    <property type="entry name" value="ZnF_PMZ"/>
    <property type="match status" value="1"/>
</dbReference>
<evidence type="ECO:0000259" key="9">
    <source>
        <dbReference type="PROSITE" id="PS50966"/>
    </source>
</evidence>
<proteinExistence type="inferred from homology"/>
<dbReference type="GO" id="GO:0005634">
    <property type="term" value="C:nucleus"/>
    <property type="evidence" value="ECO:0007669"/>
    <property type="project" value="UniProtKB-SubCell"/>
</dbReference>